<dbReference type="InterPro" id="IPR046450">
    <property type="entry name" value="PA_dom_sf"/>
</dbReference>
<keyword evidence="4 7" id="KW-0732">Signal</keyword>
<dbReference type="CDD" id="cd04821">
    <property type="entry name" value="PA_M28_1_2"/>
    <property type="match status" value="1"/>
</dbReference>
<keyword evidence="10" id="KW-1185">Reference proteome</keyword>
<dbReference type="RefSeq" id="WP_160794803.1">
    <property type="nucleotide sequence ID" value="NZ_WRPA01000005.1"/>
</dbReference>
<sequence>MRFALPTCALVLLSACSQHAPQLASEEQAPAFNEARFRLDIQTLSSDKFEGRAPTTQGEALTLDYLSKAFAAAGLVGANDGSFLQPVPMVSYTASESQTITLGELPMQYRQDIVLGSRHDNQEVNIKDAPLVFVGYGIKAPEYDWDDYESLDMKGKIALILVNDPGFALPESGKFNGKAMTYYGRWSYKFEEASRQGALGAIIIHDTKPASYPWSVVENSWTGAQQDLVLNKATQDSRVQVEGWITMEKASELFDSAGLSLATLSDRAASSPVNVALEKSANIAFANKAEYADSYNVVATLPGQGASDEQILFTAHWDHIGLDANKQGDQIYNGALDNASGTAGILEIARQFAAQAKQGKPLKRSLTFVATTGEEQGLLGSRYYAANPVYPLDKTVAVFNLDSTNIYGRTSDYTIIGKGKSQLETYLVEAASGQQRTAVSETRPESGGFFRSDHFSFAKYGVPAVFAGGGNNPVDEDTAKYKAEMKQQMKGCYHNVCDEYRADWDLSGALEDLGVYYQAAQRLGNNGDWPGYYAGTEFHQLRPATTDKTTTAE</sequence>
<evidence type="ECO:0000256" key="7">
    <source>
        <dbReference type="SAM" id="SignalP"/>
    </source>
</evidence>
<dbReference type="Gene3D" id="3.40.630.10">
    <property type="entry name" value="Zn peptidases"/>
    <property type="match status" value="1"/>
</dbReference>
<feature type="chain" id="PRO_5027034474" evidence="7">
    <location>
        <begin position="21"/>
        <end position="553"/>
    </location>
</feature>
<dbReference type="Gene3D" id="3.50.30.30">
    <property type="match status" value="1"/>
</dbReference>
<dbReference type="InterPro" id="IPR007484">
    <property type="entry name" value="Peptidase_M28"/>
</dbReference>
<evidence type="ECO:0000256" key="6">
    <source>
        <dbReference type="ARBA" id="ARBA00022833"/>
    </source>
</evidence>
<dbReference type="SUPFAM" id="SSF52025">
    <property type="entry name" value="PA domain"/>
    <property type="match status" value="1"/>
</dbReference>
<evidence type="ECO:0000256" key="5">
    <source>
        <dbReference type="ARBA" id="ARBA00022801"/>
    </source>
</evidence>
<accession>A0A6L7HVV8</accession>
<feature type="signal peptide" evidence="7">
    <location>
        <begin position="1"/>
        <end position="20"/>
    </location>
</feature>
<dbReference type="EMBL" id="WRPA01000005">
    <property type="protein sequence ID" value="MXR68472.1"/>
    <property type="molecule type" value="Genomic_DNA"/>
</dbReference>
<keyword evidence="6" id="KW-0862">Zinc</keyword>
<organism evidence="9 10">
    <name type="scientific">Shewanella insulae</name>
    <dbReference type="NCBI Taxonomy" id="2681496"/>
    <lineage>
        <taxon>Bacteria</taxon>
        <taxon>Pseudomonadati</taxon>
        <taxon>Pseudomonadota</taxon>
        <taxon>Gammaproteobacteria</taxon>
        <taxon>Alteromonadales</taxon>
        <taxon>Shewanellaceae</taxon>
        <taxon>Shewanella</taxon>
    </lineage>
</organism>
<dbReference type="PANTHER" id="PTHR12147:SF56">
    <property type="entry name" value="AMINOPEPTIDASE YDR415C-RELATED"/>
    <property type="match status" value="1"/>
</dbReference>
<dbReference type="CDD" id="cd05660">
    <property type="entry name" value="M28_like_PA"/>
    <property type="match status" value="1"/>
</dbReference>
<evidence type="ECO:0000256" key="1">
    <source>
        <dbReference type="ARBA" id="ARBA00022438"/>
    </source>
</evidence>
<dbReference type="SUPFAM" id="SSF53187">
    <property type="entry name" value="Zn-dependent exopeptidases"/>
    <property type="match status" value="1"/>
</dbReference>
<feature type="domain" description="Peptidase M28" evidence="8">
    <location>
        <begin position="296"/>
        <end position="512"/>
    </location>
</feature>
<evidence type="ECO:0000259" key="8">
    <source>
        <dbReference type="Pfam" id="PF04389"/>
    </source>
</evidence>
<proteinExistence type="predicted"/>
<dbReference type="PANTHER" id="PTHR12147">
    <property type="entry name" value="METALLOPEPTIDASE M28 FAMILY MEMBER"/>
    <property type="match status" value="1"/>
</dbReference>
<keyword evidence="1" id="KW-0031">Aminopeptidase</keyword>
<gene>
    <name evidence="9" type="ORF">GNT65_07265</name>
</gene>
<evidence type="ECO:0000256" key="2">
    <source>
        <dbReference type="ARBA" id="ARBA00022670"/>
    </source>
</evidence>
<keyword evidence="2" id="KW-0645">Protease</keyword>
<dbReference type="GO" id="GO:0008235">
    <property type="term" value="F:metalloexopeptidase activity"/>
    <property type="evidence" value="ECO:0007669"/>
    <property type="project" value="InterPro"/>
</dbReference>
<dbReference type="FunFam" id="3.40.630.10:FF:000088">
    <property type="entry name" value="Peptidase M20"/>
    <property type="match status" value="1"/>
</dbReference>
<dbReference type="GO" id="GO:0006508">
    <property type="term" value="P:proteolysis"/>
    <property type="evidence" value="ECO:0007669"/>
    <property type="project" value="UniProtKB-KW"/>
</dbReference>
<keyword evidence="3" id="KW-0479">Metal-binding</keyword>
<reference evidence="9 10" key="1">
    <citation type="submission" date="2019-12" db="EMBL/GenBank/DDBJ databases">
        <title>Shewanella insulae sp. nov., isolated from a tidal flat.</title>
        <authorList>
            <person name="Yoon J.-H."/>
        </authorList>
    </citation>
    <scope>NUCLEOTIDE SEQUENCE [LARGE SCALE GENOMIC DNA]</scope>
    <source>
        <strain evidence="9 10">JBTF-M18</strain>
    </source>
</reference>
<dbReference type="Pfam" id="PF04389">
    <property type="entry name" value="Peptidase_M28"/>
    <property type="match status" value="1"/>
</dbReference>
<dbReference type="GO" id="GO:0046872">
    <property type="term" value="F:metal ion binding"/>
    <property type="evidence" value="ECO:0007669"/>
    <property type="project" value="UniProtKB-KW"/>
</dbReference>
<protein>
    <submittedName>
        <fullName evidence="9">M28 family peptidase</fullName>
    </submittedName>
</protein>
<dbReference type="Proteomes" id="UP000474778">
    <property type="component" value="Unassembled WGS sequence"/>
</dbReference>
<keyword evidence="5" id="KW-0378">Hydrolase</keyword>
<evidence type="ECO:0000313" key="10">
    <source>
        <dbReference type="Proteomes" id="UP000474778"/>
    </source>
</evidence>
<evidence type="ECO:0000256" key="4">
    <source>
        <dbReference type="ARBA" id="ARBA00022729"/>
    </source>
</evidence>
<evidence type="ECO:0000313" key="9">
    <source>
        <dbReference type="EMBL" id="MXR68472.1"/>
    </source>
</evidence>
<dbReference type="GO" id="GO:0004177">
    <property type="term" value="F:aminopeptidase activity"/>
    <property type="evidence" value="ECO:0007669"/>
    <property type="project" value="UniProtKB-KW"/>
</dbReference>
<dbReference type="PROSITE" id="PS51257">
    <property type="entry name" value="PROKAR_LIPOPROTEIN"/>
    <property type="match status" value="1"/>
</dbReference>
<comment type="caution">
    <text evidence="9">The sequence shown here is derived from an EMBL/GenBank/DDBJ whole genome shotgun (WGS) entry which is preliminary data.</text>
</comment>
<dbReference type="InterPro" id="IPR045175">
    <property type="entry name" value="M28_fam"/>
</dbReference>
<name>A0A6L7HVV8_9GAMM</name>
<dbReference type="AlphaFoldDB" id="A0A6L7HVV8"/>
<evidence type="ECO:0000256" key="3">
    <source>
        <dbReference type="ARBA" id="ARBA00022723"/>
    </source>
</evidence>